<dbReference type="InterPro" id="IPR014942">
    <property type="entry name" value="AbiEii"/>
</dbReference>
<sequence length="113" mass="13076">MTDFFIQSQKTKKEIIQAAASKMQTETTIIEKDLWVVLILDVLFSKDLPDIFLFKGGTSLSKAYQIIERFSEDIDITIDRQYFSEHASTEDFSHLSRKVVDKNIGILKEQSLR</sequence>
<proteinExistence type="predicted"/>
<evidence type="ECO:0000313" key="1">
    <source>
        <dbReference type="EMBL" id="ARN84915.1"/>
    </source>
</evidence>
<organism evidence="1 2">
    <name type="scientific">Candidatus Nucleicultrix amoebiphila FS5</name>
    <dbReference type="NCBI Taxonomy" id="1414854"/>
    <lineage>
        <taxon>Bacteria</taxon>
        <taxon>Pseudomonadati</taxon>
        <taxon>Pseudomonadota</taxon>
        <taxon>Alphaproteobacteria</taxon>
        <taxon>Holosporales</taxon>
        <taxon>Candidatus Nucleicultricaceae</taxon>
        <taxon>Candidatus Nucleicultrix</taxon>
    </lineage>
</organism>
<evidence type="ECO:0008006" key="3">
    <source>
        <dbReference type="Google" id="ProtNLM"/>
    </source>
</evidence>
<protein>
    <recommendedName>
        <fullName evidence="3">Nucleotidyl transferase AbiEii/AbiGii toxin family protein</fullName>
    </recommendedName>
</protein>
<dbReference type="EMBL" id="CP008743">
    <property type="protein sequence ID" value="ARN84915.1"/>
    <property type="molecule type" value="Genomic_DNA"/>
</dbReference>
<dbReference type="STRING" id="1414854.GQ61_06035"/>
<dbReference type="Proteomes" id="UP000237351">
    <property type="component" value="Chromosome"/>
</dbReference>
<keyword evidence="2" id="KW-1185">Reference proteome</keyword>
<dbReference type="Pfam" id="PF08843">
    <property type="entry name" value="AbiEii"/>
    <property type="match status" value="1"/>
</dbReference>
<accession>A0A1W6N4X3</accession>
<dbReference type="RefSeq" id="WP_085784426.1">
    <property type="nucleotide sequence ID" value="NZ_CP008743.1"/>
</dbReference>
<dbReference type="Gene3D" id="3.10.450.620">
    <property type="entry name" value="JHP933, nucleotidyltransferase-like core domain"/>
    <property type="match status" value="1"/>
</dbReference>
<name>A0A1W6N4X3_9PROT</name>
<dbReference type="OrthoDB" id="9780929at2"/>
<dbReference type="KEGG" id="naf:GQ61_06035"/>
<evidence type="ECO:0000313" key="2">
    <source>
        <dbReference type="Proteomes" id="UP000237351"/>
    </source>
</evidence>
<gene>
    <name evidence="1" type="ORF">GQ61_06035</name>
</gene>
<dbReference type="AlphaFoldDB" id="A0A1W6N4X3"/>
<reference evidence="1 2" key="1">
    <citation type="submission" date="2014-06" db="EMBL/GenBank/DDBJ databases">
        <title>The genome of the endonuclear symbiont Nucleicultrix amoebiphila.</title>
        <authorList>
            <person name="Schulz F."/>
            <person name="Horn M."/>
        </authorList>
    </citation>
    <scope>NUCLEOTIDE SEQUENCE [LARGE SCALE GENOMIC DNA]</scope>
    <source>
        <strain evidence="1 2">FS5</strain>
    </source>
</reference>